<comment type="caution">
    <text evidence="1">The sequence shown here is derived from an EMBL/GenBank/DDBJ whole genome shotgun (WGS) entry which is preliminary data.</text>
</comment>
<dbReference type="SUPFAM" id="SSF52047">
    <property type="entry name" value="RNI-like"/>
    <property type="match status" value="1"/>
</dbReference>
<feature type="non-terminal residue" evidence="1">
    <location>
        <position position="1"/>
    </location>
</feature>
<dbReference type="STRING" id="57577.A0A2K3LX38"/>
<protein>
    <submittedName>
        <fullName evidence="1">F-box/LRR protein</fullName>
    </submittedName>
</protein>
<evidence type="ECO:0000313" key="1">
    <source>
        <dbReference type="EMBL" id="PNX83097.1"/>
    </source>
</evidence>
<dbReference type="Proteomes" id="UP000236291">
    <property type="component" value="Unassembled WGS sequence"/>
</dbReference>
<reference evidence="1 2" key="2">
    <citation type="journal article" date="2017" name="Front. Plant Sci.">
        <title>Gene Classification and Mining of Molecular Markers Useful in Red Clover (Trifolium pratense) Breeding.</title>
        <authorList>
            <person name="Istvanek J."/>
            <person name="Dluhosova J."/>
            <person name="Dluhos P."/>
            <person name="Patkova L."/>
            <person name="Nedelnik J."/>
            <person name="Repkova J."/>
        </authorList>
    </citation>
    <scope>NUCLEOTIDE SEQUENCE [LARGE SCALE GENOMIC DNA]</scope>
    <source>
        <strain evidence="2">cv. Tatra</strain>
        <tissue evidence="1">Young leaves</tissue>
    </source>
</reference>
<organism evidence="1 2">
    <name type="scientific">Trifolium pratense</name>
    <name type="common">Red clover</name>
    <dbReference type="NCBI Taxonomy" id="57577"/>
    <lineage>
        <taxon>Eukaryota</taxon>
        <taxon>Viridiplantae</taxon>
        <taxon>Streptophyta</taxon>
        <taxon>Embryophyta</taxon>
        <taxon>Tracheophyta</taxon>
        <taxon>Spermatophyta</taxon>
        <taxon>Magnoliopsida</taxon>
        <taxon>eudicotyledons</taxon>
        <taxon>Gunneridae</taxon>
        <taxon>Pentapetalae</taxon>
        <taxon>rosids</taxon>
        <taxon>fabids</taxon>
        <taxon>Fabales</taxon>
        <taxon>Fabaceae</taxon>
        <taxon>Papilionoideae</taxon>
        <taxon>50 kb inversion clade</taxon>
        <taxon>NPAAA clade</taxon>
        <taxon>Hologalegina</taxon>
        <taxon>IRL clade</taxon>
        <taxon>Trifolieae</taxon>
        <taxon>Trifolium</taxon>
    </lineage>
</organism>
<proteinExistence type="predicted"/>
<gene>
    <name evidence="1" type="ORF">L195_g039135</name>
</gene>
<dbReference type="Gene3D" id="3.80.10.10">
    <property type="entry name" value="Ribonuclease Inhibitor"/>
    <property type="match status" value="1"/>
</dbReference>
<name>A0A2K3LX38_TRIPR</name>
<sequence length="166" mass="18813">SDLFLIADCFPLLEELDLSNPRKGVSRRSLRHGLETLSLALFKLRKVNLSGHNYINNQNLLHLFKNCKLLEAVIIFDCFGLTSAGISSSLRERPTLRSLSLSDSYEQLDYDERLNSHFIDSLVSLKGLTCIDLTRLQISDELLYSIARNTFQIIDVMFACILNVAC</sequence>
<dbReference type="AlphaFoldDB" id="A0A2K3LX38"/>
<reference evidence="1 2" key="1">
    <citation type="journal article" date="2014" name="Am. J. Bot.">
        <title>Genome assembly and annotation for red clover (Trifolium pratense; Fabaceae).</title>
        <authorList>
            <person name="Istvanek J."/>
            <person name="Jaros M."/>
            <person name="Krenek A."/>
            <person name="Repkova J."/>
        </authorList>
    </citation>
    <scope>NUCLEOTIDE SEQUENCE [LARGE SCALE GENOMIC DNA]</scope>
    <source>
        <strain evidence="2">cv. Tatra</strain>
        <tissue evidence="1">Young leaves</tissue>
    </source>
</reference>
<dbReference type="InterPro" id="IPR032675">
    <property type="entry name" value="LRR_dom_sf"/>
</dbReference>
<dbReference type="EMBL" id="ASHM01043360">
    <property type="protein sequence ID" value="PNX83097.1"/>
    <property type="molecule type" value="Genomic_DNA"/>
</dbReference>
<accession>A0A2K3LX38</accession>
<evidence type="ECO:0000313" key="2">
    <source>
        <dbReference type="Proteomes" id="UP000236291"/>
    </source>
</evidence>